<feature type="non-terminal residue" evidence="2">
    <location>
        <position position="1"/>
    </location>
</feature>
<feature type="region of interest" description="Disordered" evidence="1">
    <location>
        <begin position="1"/>
        <end position="59"/>
    </location>
</feature>
<evidence type="ECO:0000313" key="2">
    <source>
        <dbReference type="EMBL" id="CAF4406582.1"/>
    </source>
</evidence>
<dbReference type="AlphaFoldDB" id="A0A8S2VM99"/>
<organism evidence="2 4">
    <name type="scientific">Rotaria magnacalcarata</name>
    <dbReference type="NCBI Taxonomy" id="392030"/>
    <lineage>
        <taxon>Eukaryota</taxon>
        <taxon>Metazoa</taxon>
        <taxon>Spiralia</taxon>
        <taxon>Gnathifera</taxon>
        <taxon>Rotifera</taxon>
        <taxon>Eurotatoria</taxon>
        <taxon>Bdelloidea</taxon>
        <taxon>Philodinida</taxon>
        <taxon>Philodinidae</taxon>
        <taxon>Rotaria</taxon>
    </lineage>
</organism>
<sequence length="59" mass="6476">PNQQTRGSGGSLPDLRVESTYNTQQISFPTVPSSSTPTTQLYFRSTSPQQNNDVDLFAL</sequence>
<dbReference type="Proteomes" id="UP000681720">
    <property type="component" value="Unassembled WGS sequence"/>
</dbReference>
<evidence type="ECO:0000313" key="3">
    <source>
        <dbReference type="EMBL" id="CAF4897347.1"/>
    </source>
</evidence>
<name>A0A8S2VM99_9BILA</name>
<dbReference type="EMBL" id="CAJOBH010056954">
    <property type="protein sequence ID" value="CAF4406582.1"/>
    <property type="molecule type" value="Genomic_DNA"/>
</dbReference>
<protein>
    <submittedName>
        <fullName evidence="2">Uncharacterized protein</fullName>
    </submittedName>
</protein>
<gene>
    <name evidence="2" type="ORF">BYL167_LOCUS31791</name>
    <name evidence="3" type="ORF">GIL414_LOCUS51644</name>
</gene>
<evidence type="ECO:0000256" key="1">
    <source>
        <dbReference type="SAM" id="MobiDB-lite"/>
    </source>
</evidence>
<proteinExistence type="predicted"/>
<dbReference type="EMBL" id="CAJOBJ010174996">
    <property type="protein sequence ID" value="CAF4897347.1"/>
    <property type="molecule type" value="Genomic_DNA"/>
</dbReference>
<evidence type="ECO:0000313" key="4">
    <source>
        <dbReference type="Proteomes" id="UP000681967"/>
    </source>
</evidence>
<dbReference type="Proteomes" id="UP000681967">
    <property type="component" value="Unassembled WGS sequence"/>
</dbReference>
<comment type="caution">
    <text evidence="2">The sequence shown here is derived from an EMBL/GenBank/DDBJ whole genome shotgun (WGS) entry which is preliminary data.</text>
</comment>
<feature type="compositionally biased region" description="Polar residues" evidence="1">
    <location>
        <begin position="40"/>
        <end position="53"/>
    </location>
</feature>
<feature type="compositionally biased region" description="Low complexity" evidence="1">
    <location>
        <begin position="27"/>
        <end position="39"/>
    </location>
</feature>
<reference evidence="2" key="1">
    <citation type="submission" date="2021-02" db="EMBL/GenBank/DDBJ databases">
        <authorList>
            <person name="Nowell W R."/>
        </authorList>
    </citation>
    <scope>NUCLEOTIDE SEQUENCE</scope>
</reference>
<feature type="non-terminal residue" evidence="2">
    <location>
        <position position="59"/>
    </location>
</feature>
<accession>A0A8S2VM99</accession>